<accession>A0AAN8XJ82</accession>
<sequence>MARGHRNCHSYWKQNQVSLQTAKASVESARRQRGADIRVSRWASRCNTKTS</sequence>
<dbReference type="Proteomes" id="UP001381693">
    <property type="component" value="Unassembled WGS sequence"/>
</dbReference>
<reference evidence="1 2" key="1">
    <citation type="submission" date="2023-11" db="EMBL/GenBank/DDBJ databases">
        <title>Halocaridina rubra genome assembly.</title>
        <authorList>
            <person name="Smith C."/>
        </authorList>
    </citation>
    <scope>NUCLEOTIDE SEQUENCE [LARGE SCALE GENOMIC DNA]</scope>
    <source>
        <strain evidence="1">EP-1</strain>
        <tissue evidence="1">Whole</tissue>
    </source>
</reference>
<dbReference type="AlphaFoldDB" id="A0AAN8XJ82"/>
<proteinExistence type="predicted"/>
<evidence type="ECO:0000313" key="2">
    <source>
        <dbReference type="Proteomes" id="UP001381693"/>
    </source>
</evidence>
<name>A0AAN8XJ82_HALRR</name>
<protein>
    <submittedName>
        <fullName evidence="1">Uncharacterized protein</fullName>
    </submittedName>
</protein>
<evidence type="ECO:0000313" key="1">
    <source>
        <dbReference type="EMBL" id="KAK7084482.1"/>
    </source>
</evidence>
<dbReference type="EMBL" id="JAXCGZ010002075">
    <property type="protein sequence ID" value="KAK7084482.1"/>
    <property type="molecule type" value="Genomic_DNA"/>
</dbReference>
<comment type="caution">
    <text evidence="1">The sequence shown here is derived from an EMBL/GenBank/DDBJ whole genome shotgun (WGS) entry which is preliminary data.</text>
</comment>
<keyword evidence="2" id="KW-1185">Reference proteome</keyword>
<organism evidence="1 2">
    <name type="scientific">Halocaridina rubra</name>
    <name type="common">Hawaiian red shrimp</name>
    <dbReference type="NCBI Taxonomy" id="373956"/>
    <lineage>
        <taxon>Eukaryota</taxon>
        <taxon>Metazoa</taxon>
        <taxon>Ecdysozoa</taxon>
        <taxon>Arthropoda</taxon>
        <taxon>Crustacea</taxon>
        <taxon>Multicrustacea</taxon>
        <taxon>Malacostraca</taxon>
        <taxon>Eumalacostraca</taxon>
        <taxon>Eucarida</taxon>
        <taxon>Decapoda</taxon>
        <taxon>Pleocyemata</taxon>
        <taxon>Caridea</taxon>
        <taxon>Atyoidea</taxon>
        <taxon>Atyidae</taxon>
        <taxon>Halocaridina</taxon>
    </lineage>
</organism>
<gene>
    <name evidence="1" type="ORF">SK128_013498</name>
</gene>